<dbReference type="PROSITE" id="PS50943">
    <property type="entry name" value="HTH_CROC1"/>
    <property type="match status" value="1"/>
</dbReference>
<reference evidence="3" key="1">
    <citation type="submission" date="2016-08" db="EMBL/GenBank/DDBJ databases">
        <authorList>
            <person name="Seilhamer J.J."/>
        </authorList>
    </citation>
    <scope>NUCLEOTIDE SEQUENCE</scope>
    <source>
        <strain evidence="3">86</strain>
    </source>
</reference>
<dbReference type="AlphaFoldDB" id="A0A212LYE6"/>
<keyword evidence="1 3" id="KW-0238">DNA-binding</keyword>
<dbReference type="InterPro" id="IPR010982">
    <property type="entry name" value="Lambda_DNA-bd_dom_sf"/>
</dbReference>
<organism evidence="3">
    <name type="scientific">uncultured Sporomusa sp</name>
    <dbReference type="NCBI Taxonomy" id="307249"/>
    <lineage>
        <taxon>Bacteria</taxon>
        <taxon>Bacillati</taxon>
        <taxon>Bacillota</taxon>
        <taxon>Negativicutes</taxon>
        <taxon>Selenomonadales</taxon>
        <taxon>Sporomusaceae</taxon>
        <taxon>Sporomusa</taxon>
        <taxon>environmental samples</taxon>
    </lineage>
</organism>
<dbReference type="Pfam" id="PF01381">
    <property type="entry name" value="HTH_3"/>
    <property type="match status" value="1"/>
</dbReference>
<feature type="domain" description="HTH cro/C1-type" evidence="2">
    <location>
        <begin position="13"/>
        <end position="69"/>
    </location>
</feature>
<dbReference type="InterPro" id="IPR001387">
    <property type="entry name" value="Cro/C1-type_HTH"/>
</dbReference>
<dbReference type="SMART" id="SM00530">
    <property type="entry name" value="HTH_XRE"/>
    <property type="match status" value="1"/>
</dbReference>
<proteinExistence type="predicted"/>
<dbReference type="GO" id="GO:0003700">
    <property type="term" value="F:DNA-binding transcription factor activity"/>
    <property type="evidence" value="ECO:0007669"/>
    <property type="project" value="TreeGrafter"/>
</dbReference>
<evidence type="ECO:0000256" key="1">
    <source>
        <dbReference type="ARBA" id="ARBA00023125"/>
    </source>
</evidence>
<dbReference type="GO" id="GO:0003677">
    <property type="term" value="F:DNA binding"/>
    <property type="evidence" value="ECO:0007669"/>
    <property type="project" value="UniProtKB-KW"/>
</dbReference>
<dbReference type="EMBL" id="FMJE01000005">
    <property type="protein sequence ID" value="SCM82562.1"/>
    <property type="molecule type" value="Genomic_DNA"/>
</dbReference>
<dbReference type="PANTHER" id="PTHR46797">
    <property type="entry name" value="HTH-TYPE TRANSCRIPTIONAL REGULATOR"/>
    <property type="match status" value="1"/>
</dbReference>
<name>A0A212LYE6_9FIRM</name>
<protein>
    <submittedName>
        <fullName evidence="3">DNA-binding helix-turn-helix protein</fullName>
    </submittedName>
</protein>
<dbReference type="CDD" id="cd00093">
    <property type="entry name" value="HTH_XRE"/>
    <property type="match status" value="1"/>
</dbReference>
<sequence>MFAFRCKQIGLKIAYYRRLRNLTQAELARRINISDSTLGKIECGKYNKNLSLAMLMNIAEGLGVDVIMLIDVDKRENVINNT</sequence>
<evidence type="ECO:0000259" key="2">
    <source>
        <dbReference type="PROSITE" id="PS50943"/>
    </source>
</evidence>
<accession>A0A212LYE6</accession>
<dbReference type="InterPro" id="IPR050807">
    <property type="entry name" value="TransReg_Diox_bact_type"/>
</dbReference>
<dbReference type="Gene3D" id="1.10.260.40">
    <property type="entry name" value="lambda repressor-like DNA-binding domains"/>
    <property type="match status" value="1"/>
</dbReference>
<dbReference type="GO" id="GO:0005829">
    <property type="term" value="C:cytosol"/>
    <property type="evidence" value="ECO:0007669"/>
    <property type="project" value="TreeGrafter"/>
</dbReference>
<dbReference type="PANTHER" id="PTHR46797:SF1">
    <property type="entry name" value="METHYLPHOSPHONATE SYNTHASE"/>
    <property type="match status" value="1"/>
</dbReference>
<gene>
    <name evidence="3" type="ORF">KL86SPO_50333</name>
</gene>
<dbReference type="RefSeq" id="WP_288185216.1">
    <property type="nucleotide sequence ID" value="NZ_LT608335.1"/>
</dbReference>
<evidence type="ECO:0000313" key="3">
    <source>
        <dbReference type="EMBL" id="SCM82562.1"/>
    </source>
</evidence>
<dbReference type="SUPFAM" id="SSF47413">
    <property type="entry name" value="lambda repressor-like DNA-binding domains"/>
    <property type="match status" value="1"/>
</dbReference>